<proteinExistence type="predicted"/>
<dbReference type="AlphaFoldDB" id="A0AAV0R1G9"/>
<dbReference type="Proteomes" id="UP001154282">
    <property type="component" value="Unassembled WGS sequence"/>
</dbReference>
<comment type="caution">
    <text evidence="1">The sequence shown here is derived from an EMBL/GenBank/DDBJ whole genome shotgun (WGS) entry which is preliminary data.</text>
</comment>
<sequence>MLLHDETLRSSSIGDISREVTAGHQHVSLAVRRDDDHSPQCCITFSYPDT</sequence>
<keyword evidence="2" id="KW-1185">Reference proteome</keyword>
<evidence type="ECO:0000313" key="1">
    <source>
        <dbReference type="EMBL" id="CAI0550188.1"/>
    </source>
</evidence>
<reference evidence="1" key="1">
    <citation type="submission" date="2022-08" db="EMBL/GenBank/DDBJ databases">
        <authorList>
            <person name="Gutierrez-Valencia J."/>
        </authorList>
    </citation>
    <scope>NUCLEOTIDE SEQUENCE</scope>
</reference>
<name>A0AAV0R1G9_9ROSI</name>
<dbReference type="EMBL" id="CAMGYJ010000010">
    <property type="protein sequence ID" value="CAI0550188.1"/>
    <property type="molecule type" value="Genomic_DNA"/>
</dbReference>
<gene>
    <name evidence="1" type="ORF">LITE_LOCUS45448</name>
</gene>
<accession>A0AAV0R1G9</accession>
<protein>
    <submittedName>
        <fullName evidence="1">Uncharacterized protein</fullName>
    </submittedName>
</protein>
<evidence type="ECO:0000313" key="2">
    <source>
        <dbReference type="Proteomes" id="UP001154282"/>
    </source>
</evidence>
<organism evidence="1 2">
    <name type="scientific">Linum tenue</name>
    <dbReference type="NCBI Taxonomy" id="586396"/>
    <lineage>
        <taxon>Eukaryota</taxon>
        <taxon>Viridiplantae</taxon>
        <taxon>Streptophyta</taxon>
        <taxon>Embryophyta</taxon>
        <taxon>Tracheophyta</taxon>
        <taxon>Spermatophyta</taxon>
        <taxon>Magnoliopsida</taxon>
        <taxon>eudicotyledons</taxon>
        <taxon>Gunneridae</taxon>
        <taxon>Pentapetalae</taxon>
        <taxon>rosids</taxon>
        <taxon>fabids</taxon>
        <taxon>Malpighiales</taxon>
        <taxon>Linaceae</taxon>
        <taxon>Linum</taxon>
    </lineage>
</organism>